<dbReference type="SUPFAM" id="SSF52047">
    <property type="entry name" value="RNI-like"/>
    <property type="match status" value="1"/>
</dbReference>
<dbReference type="GeneID" id="20670415"/>
<organism evidence="1 2">
    <name type="scientific">Heterobasidion irregulare (strain TC 32-1)</name>
    <dbReference type="NCBI Taxonomy" id="747525"/>
    <lineage>
        <taxon>Eukaryota</taxon>
        <taxon>Fungi</taxon>
        <taxon>Dikarya</taxon>
        <taxon>Basidiomycota</taxon>
        <taxon>Agaricomycotina</taxon>
        <taxon>Agaricomycetes</taxon>
        <taxon>Russulales</taxon>
        <taxon>Bondarzewiaceae</taxon>
        <taxon>Heterobasidion</taxon>
        <taxon>Heterobasidion annosum species complex</taxon>
    </lineage>
</organism>
<accession>W4K6X7</accession>
<dbReference type="InParanoid" id="W4K6X7"/>
<dbReference type="EMBL" id="KI925458">
    <property type="protein sequence ID" value="ETW81563.1"/>
    <property type="molecule type" value="Genomic_DNA"/>
</dbReference>
<dbReference type="HOGENOM" id="CLU_021164_3_2_1"/>
<keyword evidence="2" id="KW-1185">Reference proteome</keyword>
<evidence type="ECO:0000313" key="1">
    <source>
        <dbReference type="EMBL" id="ETW81563.1"/>
    </source>
</evidence>
<dbReference type="InterPro" id="IPR032675">
    <property type="entry name" value="LRR_dom_sf"/>
</dbReference>
<evidence type="ECO:0000313" key="2">
    <source>
        <dbReference type="Proteomes" id="UP000030671"/>
    </source>
</evidence>
<sequence>MHRLWYSYPDLVLRILAATRNSDVSLSDFLDPYELSAVDEESRDQLARSFKVDRLARMTVAASDLCFRRTMRTCALVCRVFCEPALRLLWQRVPLFHHIVQLFSCDVKVKRFAEALPIIQMIPPPSEYHAFHRYHRHVHTIGYSENMHRRNLKILPVTVASIISGYPLKAFPNLTSVVWDVRFNEHLDGVKALLTPELRHLDLRARLDIRKQRIYYATPTDALTSVAEKAPQLTHLSLTGFFIIPPTIATFRQLGISLRFLSDLKILQPKDWHQSPNFPTQPAPAEDGPPLFPSLDSLTIHGHPAYILKSILAIYAFPQRCLYIHLTHIPTATHITQIFNALANHSRTNTLSHLEISTGKSIVFQTCSDRVLSGIDFRPLFRFKHLRHLELRQLSISIKLGSGDILDMAHAWPQLQFLSLNSHPSYLDFPSWIPSFPLASMYLFAAFPALQVLKIPILAPDRDVVFDLIRCSFPTASQIWGLNWDISNIDSNDDETFVIAYLQRIFPKLAIIKKCESERWNEGLGELVARGFKVGHTTAHRKWGLLPVMPLEGEKWLYRASCL</sequence>
<name>W4K6X7_HETIT</name>
<dbReference type="Proteomes" id="UP000030671">
    <property type="component" value="Unassembled WGS sequence"/>
</dbReference>
<dbReference type="OrthoDB" id="3543113at2759"/>
<gene>
    <name evidence="1" type="ORF">HETIRDRAFT_317381</name>
</gene>
<dbReference type="AlphaFoldDB" id="W4K6X7"/>
<dbReference type="KEGG" id="hir:HETIRDRAFT_317381"/>
<proteinExistence type="predicted"/>
<dbReference type="Gene3D" id="3.80.10.10">
    <property type="entry name" value="Ribonuclease Inhibitor"/>
    <property type="match status" value="1"/>
</dbReference>
<reference evidence="1 2" key="1">
    <citation type="journal article" date="2012" name="New Phytol.">
        <title>Insight into trade-off between wood decay and parasitism from the genome of a fungal forest pathogen.</title>
        <authorList>
            <person name="Olson A."/>
            <person name="Aerts A."/>
            <person name="Asiegbu F."/>
            <person name="Belbahri L."/>
            <person name="Bouzid O."/>
            <person name="Broberg A."/>
            <person name="Canback B."/>
            <person name="Coutinho P.M."/>
            <person name="Cullen D."/>
            <person name="Dalman K."/>
            <person name="Deflorio G."/>
            <person name="van Diepen L.T."/>
            <person name="Dunand C."/>
            <person name="Duplessis S."/>
            <person name="Durling M."/>
            <person name="Gonthier P."/>
            <person name="Grimwood J."/>
            <person name="Fossdal C.G."/>
            <person name="Hansson D."/>
            <person name="Henrissat B."/>
            <person name="Hietala A."/>
            <person name="Himmelstrand K."/>
            <person name="Hoffmeister D."/>
            <person name="Hogberg N."/>
            <person name="James T.Y."/>
            <person name="Karlsson M."/>
            <person name="Kohler A."/>
            <person name="Kues U."/>
            <person name="Lee Y.H."/>
            <person name="Lin Y.C."/>
            <person name="Lind M."/>
            <person name="Lindquist E."/>
            <person name="Lombard V."/>
            <person name="Lucas S."/>
            <person name="Lunden K."/>
            <person name="Morin E."/>
            <person name="Murat C."/>
            <person name="Park J."/>
            <person name="Raffaello T."/>
            <person name="Rouze P."/>
            <person name="Salamov A."/>
            <person name="Schmutz J."/>
            <person name="Solheim H."/>
            <person name="Stahlberg J."/>
            <person name="Velez H."/>
            <person name="de Vries R.P."/>
            <person name="Wiebenga A."/>
            <person name="Woodward S."/>
            <person name="Yakovlev I."/>
            <person name="Garbelotto M."/>
            <person name="Martin F."/>
            <person name="Grigoriev I.V."/>
            <person name="Stenlid J."/>
        </authorList>
    </citation>
    <scope>NUCLEOTIDE SEQUENCE [LARGE SCALE GENOMIC DNA]</scope>
    <source>
        <strain evidence="1 2">TC 32-1</strain>
    </source>
</reference>
<protein>
    <submittedName>
        <fullName evidence="1">Uncharacterized protein</fullName>
    </submittedName>
</protein>
<dbReference type="RefSeq" id="XP_009546195.1">
    <property type="nucleotide sequence ID" value="XM_009547900.1"/>
</dbReference>